<evidence type="ECO:0000313" key="5">
    <source>
        <dbReference type="Proteomes" id="UP000777482"/>
    </source>
</evidence>
<dbReference type="PANTHER" id="PTHR12121">
    <property type="entry name" value="CARBON CATABOLITE REPRESSOR PROTEIN 4"/>
    <property type="match status" value="1"/>
</dbReference>
<evidence type="ECO:0000256" key="2">
    <source>
        <dbReference type="SAM" id="SignalP"/>
    </source>
</evidence>
<gene>
    <name evidence="4" type="ORF">C6P46_003665</name>
</gene>
<accession>A0A9P6W413</accession>
<feature type="domain" description="Endonuclease/exonuclease/phosphatase" evidence="3">
    <location>
        <begin position="116"/>
        <end position="457"/>
    </location>
</feature>
<dbReference type="Gene3D" id="3.60.10.10">
    <property type="entry name" value="Endonuclease/exonuclease/phosphatase"/>
    <property type="match status" value="2"/>
</dbReference>
<protein>
    <recommendedName>
        <fullName evidence="3">Endonuclease/exonuclease/phosphatase domain-containing protein</fullName>
    </recommendedName>
</protein>
<name>A0A9P6W413_RHOMI</name>
<dbReference type="PANTHER" id="PTHR12121:SF36">
    <property type="entry name" value="ENDONUCLEASE_EXONUCLEASE_PHOSPHATASE DOMAIN-CONTAINING PROTEIN"/>
    <property type="match status" value="1"/>
</dbReference>
<proteinExistence type="predicted"/>
<dbReference type="OrthoDB" id="276515at2759"/>
<dbReference type="InterPro" id="IPR005135">
    <property type="entry name" value="Endo/exonuclease/phosphatase"/>
</dbReference>
<dbReference type="InterPro" id="IPR050410">
    <property type="entry name" value="CCR4/nocturin_mRNA_transcr"/>
</dbReference>
<evidence type="ECO:0000313" key="4">
    <source>
        <dbReference type="EMBL" id="KAG0661960.1"/>
    </source>
</evidence>
<feature type="chain" id="PRO_5040312453" description="Endonuclease/exonuclease/phosphatase domain-containing protein" evidence="2">
    <location>
        <begin position="27"/>
        <end position="776"/>
    </location>
</feature>
<sequence length="776" mass="86095">MLSRWTSVVAALALALLSSPPAVVAAQAPAQDGETRSSSHVAPTLLHSHTRLHGRALAMQHPLIQTQGETAAPARASRRPRLRVGSLNIRYDVHSRHPLLKPATDLLRLHRTWGEQRWDRRRDQLVDQVLFHELDVVGFQEVLHHQLGDLAQLLGGEDQEEGWGHVGVGRDDGKHAGEAVPIFYRKCVPPSSRLSGNGQSPRLIHQKLARHRSRLELISVSHRWLSPTPSEPGSKGWDAGQPRMITFAHFRDLDLAPEEEEDETPSRRSATRTDLIVANTHWDDRGLLAREKSAELILGLVREQVDDALARRQQGGVPSSEQQSADARQEEPLVVLLGDLNSPAEEAGYQVLTGRRYLDAAVADPGAEVPTGSASTTTATNSQPRSFFDARHELVVRRRSSHSRAAAAPESRSHLADSTTHAPAGGTMARRYGPLNTYTGFEPSDVPKVIDFILPYANSAFSPLATTTTTSSSRRWKWSVTRYGVVQNFFEDVGGRRGTSEEEKDDAMILSDHRLVVPFSAGLNGERREYKATLRGRPSSQPQIRVAFGLSAEVARLSRTVPCLGLTTTSLLHVVDLLPPPLTISTSACPKMDSESEEEVNCHHGPFLDRLATPTGLLEYEDYTRAALSPTESYAAIRLCHLVERTPVGRELPLRHELRKGRMKNWCWHVADGLRSLEARLGHPYFHQDQPVRALLYLRQSYGQDPSAAQVYTMVIGSDRGIPPDHTSLRTQGDWQPLPPQEYLEWASPSCAVMRLGTKPALGIRQRRLYYGAHWG</sequence>
<dbReference type="SUPFAM" id="SSF56219">
    <property type="entry name" value="DNase I-like"/>
    <property type="match status" value="1"/>
</dbReference>
<dbReference type="Pfam" id="PF03372">
    <property type="entry name" value="Exo_endo_phos"/>
    <property type="match status" value="1"/>
</dbReference>
<dbReference type="EMBL" id="PUHQ01000030">
    <property type="protein sequence ID" value="KAG0661960.1"/>
    <property type="molecule type" value="Genomic_DNA"/>
</dbReference>
<feature type="region of interest" description="Disordered" evidence="1">
    <location>
        <begin position="398"/>
        <end position="428"/>
    </location>
</feature>
<comment type="caution">
    <text evidence="4">The sequence shown here is derived from an EMBL/GenBank/DDBJ whole genome shotgun (WGS) entry which is preliminary data.</text>
</comment>
<reference evidence="4 5" key="1">
    <citation type="submission" date="2020-11" db="EMBL/GenBank/DDBJ databases">
        <title>Kefir isolates.</title>
        <authorList>
            <person name="Marcisauskas S."/>
            <person name="Kim Y."/>
            <person name="Blasche S."/>
        </authorList>
    </citation>
    <scope>NUCLEOTIDE SEQUENCE [LARGE SCALE GENOMIC DNA]</scope>
    <source>
        <strain evidence="4 5">KR</strain>
    </source>
</reference>
<evidence type="ECO:0000256" key="1">
    <source>
        <dbReference type="SAM" id="MobiDB-lite"/>
    </source>
</evidence>
<dbReference type="GO" id="GO:0000175">
    <property type="term" value="F:3'-5'-RNA exonuclease activity"/>
    <property type="evidence" value="ECO:0007669"/>
    <property type="project" value="TreeGrafter"/>
</dbReference>
<dbReference type="InterPro" id="IPR036691">
    <property type="entry name" value="Endo/exonu/phosph_ase_sf"/>
</dbReference>
<keyword evidence="5" id="KW-1185">Reference proteome</keyword>
<dbReference type="Proteomes" id="UP000777482">
    <property type="component" value="Unassembled WGS sequence"/>
</dbReference>
<dbReference type="AlphaFoldDB" id="A0A9P6W413"/>
<keyword evidence="2" id="KW-0732">Signal</keyword>
<evidence type="ECO:0000259" key="3">
    <source>
        <dbReference type="Pfam" id="PF03372"/>
    </source>
</evidence>
<organism evidence="4 5">
    <name type="scientific">Rhodotorula mucilaginosa</name>
    <name type="common">Yeast</name>
    <name type="synonym">Rhodotorula rubra</name>
    <dbReference type="NCBI Taxonomy" id="5537"/>
    <lineage>
        <taxon>Eukaryota</taxon>
        <taxon>Fungi</taxon>
        <taxon>Dikarya</taxon>
        <taxon>Basidiomycota</taxon>
        <taxon>Pucciniomycotina</taxon>
        <taxon>Microbotryomycetes</taxon>
        <taxon>Sporidiobolales</taxon>
        <taxon>Sporidiobolaceae</taxon>
        <taxon>Rhodotorula</taxon>
    </lineage>
</organism>
<feature type="signal peptide" evidence="2">
    <location>
        <begin position="1"/>
        <end position="26"/>
    </location>
</feature>